<evidence type="ECO:0000256" key="1">
    <source>
        <dbReference type="ARBA" id="ARBA00022801"/>
    </source>
</evidence>
<sequence>MPTRVLALCGFTQNSYIYSKQLGAVRKTCKDVEFVFLEPPIVVEKADLPWADNNLDQFGSNATTDEAAQTPETTPRAWWTTVNEQKTYKKFDETVAFLHDYLSKNEPFDASRLNLNSIGIMGFSQGAGMAALLSALLEKPGLHPNFPSEPALPKFKFAIFVGGFLPKAESHDFTPYFPLPASLPTLHVFGRNDTLITIERSQTLVDKCENARMEIHEGGHYTPSKASWRHFFNAYINSFGPDGSNGDVPPVNSFGPSGANTPVNSKGGEATPRPSTPA</sequence>
<name>A0A1B9GE39_9TREE</name>
<feature type="region of interest" description="Disordered" evidence="2">
    <location>
        <begin position="245"/>
        <end position="278"/>
    </location>
</feature>
<dbReference type="GO" id="GO:0005737">
    <property type="term" value="C:cytoplasm"/>
    <property type="evidence" value="ECO:0007669"/>
    <property type="project" value="TreeGrafter"/>
</dbReference>
<dbReference type="GO" id="GO:0016787">
    <property type="term" value="F:hydrolase activity"/>
    <property type="evidence" value="ECO:0007669"/>
    <property type="project" value="UniProtKB-KW"/>
</dbReference>
<feature type="domain" description="Serine hydrolase" evidence="3">
    <location>
        <begin position="3"/>
        <end position="230"/>
    </location>
</feature>
<keyword evidence="1" id="KW-0378">Hydrolase</keyword>
<reference evidence="4" key="2">
    <citation type="submission" date="2014-01" db="EMBL/GenBank/DDBJ databases">
        <title>Evolution of pathogenesis and genome organization in the Tremellales.</title>
        <authorList>
            <person name="Cuomo C."/>
            <person name="Litvintseva A."/>
            <person name="Heitman J."/>
            <person name="Chen Y."/>
            <person name="Sun S."/>
            <person name="Springer D."/>
            <person name="Dromer F."/>
            <person name="Young S."/>
            <person name="Zeng Q."/>
            <person name="Chapman S."/>
            <person name="Gujja S."/>
            <person name="Saif S."/>
            <person name="Birren B."/>
        </authorList>
    </citation>
    <scope>NUCLEOTIDE SEQUENCE</scope>
    <source>
        <strain evidence="4">CBS 10118</strain>
    </source>
</reference>
<gene>
    <name evidence="4" type="ORF">I302_00834</name>
</gene>
<proteinExistence type="predicted"/>
<dbReference type="STRING" id="1296100.A0A1B9GE39"/>
<evidence type="ECO:0000259" key="3">
    <source>
        <dbReference type="Pfam" id="PF03959"/>
    </source>
</evidence>
<evidence type="ECO:0000313" key="4">
    <source>
        <dbReference type="EMBL" id="OCF29332.1"/>
    </source>
</evidence>
<dbReference type="AlphaFoldDB" id="A0A1B9GE39"/>
<dbReference type="Gene3D" id="3.40.50.1820">
    <property type="entry name" value="alpha/beta hydrolase"/>
    <property type="match status" value="1"/>
</dbReference>
<protein>
    <recommendedName>
        <fullName evidence="3">Serine hydrolase domain-containing protein</fullName>
    </recommendedName>
</protein>
<dbReference type="EMBL" id="KI894018">
    <property type="protein sequence ID" value="OCF29332.1"/>
    <property type="molecule type" value="Genomic_DNA"/>
</dbReference>
<dbReference type="InterPro" id="IPR029058">
    <property type="entry name" value="AB_hydrolase_fold"/>
</dbReference>
<dbReference type="InterPro" id="IPR050593">
    <property type="entry name" value="LovG"/>
</dbReference>
<dbReference type="VEuPathDB" id="FungiDB:I302_00834"/>
<dbReference type="OrthoDB" id="2094269at2759"/>
<accession>A0A1B9GE39</accession>
<feature type="compositionally biased region" description="Polar residues" evidence="2">
    <location>
        <begin position="254"/>
        <end position="264"/>
    </location>
</feature>
<dbReference type="GO" id="GO:0005634">
    <property type="term" value="C:nucleus"/>
    <property type="evidence" value="ECO:0007669"/>
    <property type="project" value="TreeGrafter"/>
</dbReference>
<evidence type="ECO:0000256" key="2">
    <source>
        <dbReference type="SAM" id="MobiDB-lite"/>
    </source>
</evidence>
<dbReference type="InterPro" id="IPR005645">
    <property type="entry name" value="FSH-like_dom"/>
</dbReference>
<dbReference type="PANTHER" id="PTHR48070">
    <property type="entry name" value="ESTERASE OVCA2"/>
    <property type="match status" value="1"/>
</dbReference>
<organism evidence="4">
    <name type="scientific">Kwoniella bestiolae CBS 10118</name>
    <dbReference type="NCBI Taxonomy" id="1296100"/>
    <lineage>
        <taxon>Eukaryota</taxon>
        <taxon>Fungi</taxon>
        <taxon>Dikarya</taxon>
        <taxon>Basidiomycota</taxon>
        <taxon>Agaricomycotina</taxon>
        <taxon>Tremellomycetes</taxon>
        <taxon>Tremellales</taxon>
        <taxon>Cryptococcaceae</taxon>
        <taxon>Kwoniella</taxon>
    </lineage>
</organism>
<dbReference type="SUPFAM" id="SSF53474">
    <property type="entry name" value="alpha/beta-Hydrolases"/>
    <property type="match status" value="1"/>
</dbReference>
<reference evidence="4" key="1">
    <citation type="submission" date="2013-07" db="EMBL/GenBank/DDBJ databases">
        <title>The Genome Sequence of Cryptococcus bestiolae CBS10118.</title>
        <authorList>
            <consortium name="The Broad Institute Genome Sequencing Platform"/>
            <person name="Cuomo C."/>
            <person name="Litvintseva A."/>
            <person name="Chen Y."/>
            <person name="Heitman J."/>
            <person name="Sun S."/>
            <person name="Springer D."/>
            <person name="Dromer F."/>
            <person name="Young S.K."/>
            <person name="Zeng Q."/>
            <person name="Gargeya S."/>
            <person name="Fitzgerald M."/>
            <person name="Abouelleil A."/>
            <person name="Alvarado L."/>
            <person name="Berlin A.M."/>
            <person name="Chapman S.B."/>
            <person name="Dewar J."/>
            <person name="Goldberg J."/>
            <person name="Griggs A."/>
            <person name="Gujja S."/>
            <person name="Hansen M."/>
            <person name="Howarth C."/>
            <person name="Imamovic A."/>
            <person name="Larimer J."/>
            <person name="McCowan C."/>
            <person name="Murphy C."/>
            <person name="Pearson M."/>
            <person name="Priest M."/>
            <person name="Roberts A."/>
            <person name="Saif S."/>
            <person name="Shea T."/>
            <person name="Sykes S."/>
            <person name="Wortman J."/>
            <person name="Nusbaum C."/>
            <person name="Birren B."/>
        </authorList>
    </citation>
    <scope>NUCLEOTIDE SEQUENCE [LARGE SCALE GENOMIC DNA]</scope>
    <source>
        <strain evidence="4">CBS 10118</strain>
    </source>
</reference>
<dbReference type="PANTHER" id="PTHR48070:SF6">
    <property type="entry name" value="ESTERASE OVCA2"/>
    <property type="match status" value="1"/>
</dbReference>
<dbReference type="Pfam" id="PF03959">
    <property type="entry name" value="FSH1"/>
    <property type="match status" value="1"/>
</dbReference>